<evidence type="ECO:0000256" key="1">
    <source>
        <dbReference type="SAM" id="Phobius"/>
    </source>
</evidence>
<evidence type="ECO:0000313" key="2">
    <source>
        <dbReference type="EMBL" id="KAF2145108.1"/>
    </source>
</evidence>
<dbReference type="GeneID" id="54299336"/>
<gene>
    <name evidence="2" type="ORF">K452DRAFT_295657</name>
</gene>
<dbReference type="EMBL" id="ML995478">
    <property type="protein sequence ID" value="KAF2145108.1"/>
    <property type="molecule type" value="Genomic_DNA"/>
</dbReference>
<dbReference type="RefSeq" id="XP_033400820.1">
    <property type="nucleotide sequence ID" value="XM_033541839.1"/>
</dbReference>
<keyword evidence="1" id="KW-0812">Transmembrane</keyword>
<sequence length="189" mass="21145">MSPAALPWEPGTTPSAAAPLQRTAAAAGASLVRFVESQRARTLRRRLPPRFLVLDLRPFAVLLTADANDAREVGCFLAGRNQQCQSAVRNKPSVIREEKEGSARINRHDNEDDDASVVLLLASLLALLLALLRKGKARWRRQPAASHVRQREGQRAALWWWAWVVWPWHFSGPAPIIDDLSHLRGRKES</sequence>
<accession>A0A6A6BN38</accession>
<keyword evidence="1" id="KW-1133">Transmembrane helix</keyword>
<feature type="transmembrane region" description="Helical" evidence="1">
    <location>
        <begin position="115"/>
        <end position="132"/>
    </location>
</feature>
<proteinExistence type="predicted"/>
<dbReference type="Proteomes" id="UP000799438">
    <property type="component" value="Unassembled WGS sequence"/>
</dbReference>
<evidence type="ECO:0000313" key="3">
    <source>
        <dbReference type="Proteomes" id="UP000799438"/>
    </source>
</evidence>
<name>A0A6A6BN38_9PEZI</name>
<reference evidence="2" key="1">
    <citation type="journal article" date="2020" name="Stud. Mycol.">
        <title>101 Dothideomycetes genomes: a test case for predicting lifestyles and emergence of pathogens.</title>
        <authorList>
            <person name="Haridas S."/>
            <person name="Albert R."/>
            <person name="Binder M."/>
            <person name="Bloem J."/>
            <person name="Labutti K."/>
            <person name="Salamov A."/>
            <person name="Andreopoulos B."/>
            <person name="Baker S."/>
            <person name="Barry K."/>
            <person name="Bills G."/>
            <person name="Bluhm B."/>
            <person name="Cannon C."/>
            <person name="Castanera R."/>
            <person name="Culley D."/>
            <person name="Daum C."/>
            <person name="Ezra D."/>
            <person name="Gonzalez J."/>
            <person name="Henrissat B."/>
            <person name="Kuo A."/>
            <person name="Liang C."/>
            <person name="Lipzen A."/>
            <person name="Lutzoni F."/>
            <person name="Magnuson J."/>
            <person name="Mondo S."/>
            <person name="Nolan M."/>
            <person name="Ohm R."/>
            <person name="Pangilinan J."/>
            <person name="Park H.-J."/>
            <person name="Ramirez L."/>
            <person name="Alfaro M."/>
            <person name="Sun H."/>
            <person name="Tritt A."/>
            <person name="Yoshinaga Y."/>
            <person name="Zwiers L.-H."/>
            <person name="Turgeon B."/>
            <person name="Goodwin S."/>
            <person name="Spatafora J."/>
            <person name="Crous P."/>
            <person name="Grigoriev I."/>
        </authorList>
    </citation>
    <scope>NUCLEOTIDE SEQUENCE</scope>
    <source>
        <strain evidence="2">CBS 121167</strain>
    </source>
</reference>
<keyword evidence="3" id="KW-1185">Reference proteome</keyword>
<organism evidence="2 3">
    <name type="scientific">Aplosporella prunicola CBS 121167</name>
    <dbReference type="NCBI Taxonomy" id="1176127"/>
    <lineage>
        <taxon>Eukaryota</taxon>
        <taxon>Fungi</taxon>
        <taxon>Dikarya</taxon>
        <taxon>Ascomycota</taxon>
        <taxon>Pezizomycotina</taxon>
        <taxon>Dothideomycetes</taxon>
        <taxon>Dothideomycetes incertae sedis</taxon>
        <taxon>Botryosphaeriales</taxon>
        <taxon>Aplosporellaceae</taxon>
        <taxon>Aplosporella</taxon>
    </lineage>
</organism>
<dbReference type="AlphaFoldDB" id="A0A6A6BN38"/>
<keyword evidence="1" id="KW-0472">Membrane</keyword>
<protein>
    <submittedName>
        <fullName evidence="2">Uncharacterized protein</fullName>
    </submittedName>
</protein>